<accession>E6QWS0</accession>
<dbReference type="NCBIfam" id="NF038065">
    <property type="entry name" value="Pr6Pr"/>
    <property type="match status" value="1"/>
</dbReference>
<organism evidence="2">
    <name type="scientific">mine drainage metagenome</name>
    <dbReference type="NCBI Taxonomy" id="410659"/>
    <lineage>
        <taxon>unclassified sequences</taxon>
        <taxon>metagenomes</taxon>
        <taxon>ecological metagenomes</taxon>
    </lineage>
</organism>
<proteinExistence type="predicted"/>
<dbReference type="InterPro" id="IPR049713">
    <property type="entry name" value="Pr6Pr-like"/>
</dbReference>
<feature type="transmembrane region" description="Helical" evidence="1">
    <location>
        <begin position="120"/>
        <end position="142"/>
    </location>
</feature>
<keyword evidence="1" id="KW-0472">Membrane</keyword>
<evidence type="ECO:0000256" key="1">
    <source>
        <dbReference type="SAM" id="Phobius"/>
    </source>
</evidence>
<evidence type="ECO:0008006" key="3">
    <source>
        <dbReference type="Google" id="ProtNLM"/>
    </source>
</evidence>
<protein>
    <recommendedName>
        <fullName evidence="3">Pr6Pr family membrane protein</fullName>
    </recommendedName>
</protein>
<keyword evidence="1" id="KW-1133">Transmembrane helix</keyword>
<feature type="transmembrane region" description="Helical" evidence="1">
    <location>
        <begin position="162"/>
        <end position="186"/>
    </location>
</feature>
<dbReference type="EMBL" id="CABR01000159">
    <property type="protein sequence ID" value="CBI11694.1"/>
    <property type="molecule type" value="Genomic_DNA"/>
</dbReference>
<evidence type="ECO:0000313" key="2">
    <source>
        <dbReference type="EMBL" id="CBI11694.1"/>
    </source>
</evidence>
<gene>
    <name evidence="2" type="ORF">CARN7_2534</name>
</gene>
<sequence length="195" mass="21217">MTQVHNVSRIALALVTGAAILVQLSYSLTVLHASVWNFFSFFTILTNIIVVIALLAPQVHLLRGAATLYIVIVGIFFALLLSGVEGAVDSTIPWVNFVLHDLTPIALVADWLIDPKPLRGTYLGIVAIWSIYPVVYLAYSLVRGAIIGWYPYPFLNPANGGYTQVAMISVAITISTIILGVALIAYGRYRTSLAR</sequence>
<name>E6QWS0_9ZZZZ</name>
<dbReference type="AlphaFoldDB" id="E6QWS0"/>
<feature type="transmembrane region" description="Helical" evidence="1">
    <location>
        <begin position="68"/>
        <end position="88"/>
    </location>
</feature>
<reference evidence="2" key="1">
    <citation type="submission" date="2009-10" db="EMBL/GenBank/DDBJ databases">
        <title>Diversity of trophic interactions inside an arsenic-rich microbial ecosystem.</title>
        <authorList>
            <person name="Bertin P.N."/>
            <person name="Heinrich-Salmeron A."/>
            <person name="Pelletier E."/>
            <person name="Goulhen-Chollet F."/>
            <person name="Arsene-Ploetze F."/>
            <person name="Gallien S."/>
            <person name="Calteau A."/>
            <person name="Vallenet D."/>
            <person name="Casiot C."/>
            <person name="Chane-Woon-Ming B."/>
            <person name="Giloteaux L."/>
            <person name="Barakat M."/>
            <person name="Bonnefoy V."/>
            <person name="Bruneel O."/>
            <person name="Chandler M."/>
            <person name="Cleiss J."/>
            <person name="Duran R."/>
            <person name="Elbaz-Poulichet F."/>
            <person name="Fonknechten N."/>
            <person name="Lauga B."/>
            <person name="Mornico D."/>
            <person name="Ortet P."/>
            <person name="Schaeffer C."/>
            <person name="Siguier P."/>
            <person name="Alexander Thil Smith A."/>
            <person name="Van Dorsselaer A."/>
            <person name="Weissenbach J."/>
            <person name="Medigue C."/>
            <person name="Le Paslier D."/>
        </authorList>
    </citation>
    <scope>NUCLEOTIDE SEQUENCE</scope>
</reference>
<comment type="caution">
    <text evidence="2">The sequence shown here is derived from an EMBL/GenBank/DDBJ whole genome shotgun (WGS) entry which is preliminary data.</text>
</comment>
<feature type="transmembrane region" description="Helical" evidence="1">
    <location>
        <begin position="37"/>
        <end position="56"/>
    </location>
</feature>
<feature type="transmembrane region" description="Helical" evidence="1">
    <location>
        <begin position="94"/>
        <end position="113"/>
    </location>
</feature>
<keyword evidence="1" id="KW-0812">Transmembrane</keyword>